<sequence length="71" mass="7804">MTLEAYLKKHSITHKQFADTIGCEQPTVSRFIAGRIPSPELMRVISERTGGQVTPNDFFGIVAARQTGRAA</sequence>
<keyword evidence="3" id="KW-1185">Reference proteome</keyword>
<dbReference type="AlphaFoldDB" id="A0A0J7Y5H6"/>
<dbReference type="CDD" id="cd00093">
    <property type="entry name" value="HTH_XRE"/>
    <property type="match status" value="1"/>
</dbReference>
<dbReference type="Proteomes" id="UP000052268">
    <property type="component" value="Unassembled WGS sequence"/>
</dbReference>
<dbReference type="PATRIC" id="fig|1114963.3.peg.473"/>
<dbReference type="Pfam" id="PF01381">
    <property type="entry name" value="HTH_3"/>
    <property type="match status" value="1"/>
</dbReference>
<gene>
    <name evidence="2" type="ORF">V474_07870</name>
</gene>
<dbReference type="EMBL" id="JACU01000002">
    <property type="protein sequence ID" value="KMS59149.1"/>
    <property type="molecule type" value="Genomic_DNA"/>
</dbReference>
<proteinExistence type="predicted"/>
<dbReference type="SUPFAM" id="SSF47413">
    <property type="entry name" value="lambda repressor-like DNA-binding domains"/>
    <property type="match status" value="1"/>
</dbReference>
<dbReference type="InterPro" id="IPR010982">
    <property type="entry name" value="Lambda_DNA-bd_dom_sf"/>
</dbReference>
<comment type="caution">
    <text evidence="2">The sequence shown here is derived from an EMBL/GenBank/DDBJ whole genome shotgun (WGS) entry which is preliminary data.</text>
</comment>
<dbReference type="GO" id="GO:0003677">
    <property type="term" value="F:DNA binding"/>
    <property type="evidence" value="ECO:0007669"/>
    <property type="project" value="InterPro"/>
</dbReference>
<evidence type="ECO:0000313" key="3">
    <source>
        <dbReference type="Proteomes" id="UP000052268"/>
    </source>
</evidence>
<name>A0A0J7Y5H6_9SPHN</name>
<dbReference type="RefSeq" id="WP_059149933.1">
    <property type="nucleotide sequence ID" value="NZ_KQ130452.1"/>
</dbReference>
<organism evidence="2 3">
    <name type="scientific">Novosphingobium barchaimii LL02</name>
    <dbReference type="NCBI Taxonomy" id="1114963"/>
    <lineage>
        <taxon>Bacteria</taxon>
        <taxon>Pseudomonadati</taxon>
        <taxon>Pseudomonadota</taxon>
        <taxon>Alphaproteobacteria</taxon>
        <taxon>Sphingomonadales</taxon>
        <taxon>Sphingomonadaceae</taxon>
        <taxon>Novosphingobium</taxon>
    </lineage>
</organism>
<feature type="domain" description="HTH cro/C1-type" evidence="1">
    <location>
        <begin position="3"/>
        <end position="58"/>
    </location>
</feature>
<protein>
    <recommendedName>
        <fullName evidence="1">HTH cro/C1-type domain-containing protein</fullName>
    </recommendedName>
</protein>
<dbReference type="Gene3D" id="1.10.260.40">
    <property type="entry name" value="lambda repressor-like DNA-binding domains"/>
    <property type="match status" value="1"/>
</dbReference>
<dbReference type="PROSITE" id="PS50943">
    <property type="entry name" value="HTH_CROC1"/>
    <property type="match status" value="1"/>
</dbReference>
<evidence type="ECO:0000313" key="2">
    <source>
        <dbReference type="EMBL" id="KMS59149.1"/>
    </source>
</evidence>
<evidence type="ECO:0000259" key="1">
    <source>
        <dbReference type="PROSITE" id="PS50943"/>
    </source>
</evidence>
<reference evidence="2 3" key="1">
    <citation type="journal article" date="2015" name="G3 (Bethesda)">
        <title>Insights into Ongoing Evolution of the Hexachlorocyclohexane Catabolic Pathway from Comparative Genomics of Ten Sphingomonadaceae Strains.</title>
        <authorList>
            <person name="Pearce S.L."/>
            <person name="Oakeshott J.G."/>
            <person name="Pandey G."/>
        </authorList>
    </citation>
    <scope>NUCLEOTIDE SEQUENCE [LARGE SCALE GENOMIC DNA]</scope>
    <source>
        <strain evidence="2 3">LL02</strain>
    </source>
</reference>
<dbReference type="InterPro" id="IPR001387">
    <property type="entry name" value="Cro/C1-type_HTH"/>
</dbReference>
<dbReference type="OrthoDB" id="7605634at2"/>
<accession>A0A0J7Y5H6</accession>